<evidence type="ECO:0000313" key="7">
    <source>
        <dbReference type="Proteomes" id="UP000198373"/>
    </source>
</evidence>
<evidence type="ECO:0000256" key="3">
    <source>
        <dbReference type="ARBA" id="ARBA00023027"/>
    </source>
</evidence>
<dbReference type="PROSITE" id="PS00061">
    <property type="entry name" value="ADH_SHORT"/>
    <property type="match status" value="1"/>
</dbReference>
<feature type="domain" description="NAD-dependent epimerase/dehydratase" evidence="5">
    <location>
        <begin position="1"/>
        <end position="164"/>
    </location>
</feature>
<keyword evidence="7" id="KW-1185">Reference proteome</keyword>
<keyword evidence="2" id="KW-0560">Oxidoreductase</keyword>
<keyword evidence="3" id="KW-0520">NAD</keyword>
<dbReference type="InterPro" id="IPR036291">
    <property type="entry name" value="NAD(P)-bd_dom_sf"/>
</dbReference>
<dbReference type="Proteomes" id="UP000198373">
    <property type="component" value="Unassembled WGS sequence"/>
</dbReference>
<sequence>MLLTGAAGRIGTVLRGGLPERGWALRSLDVVPLTDTRPGEEHLVADVTDPAAVLDAAQGADAVVHLAGVSGESTWAAVSHANIEGTWSVLEAARRAGVPRVVLASSNHATGFTPRPGSGLLREADAPPRPDTFYGVTKVATEALGALYADRYGMDVVCLRIGTAAPEPTTTRHLSTWLSPGDQVGLVDAALRAPAPGFAVVWGISANTRAWWDLTAARALGYEPQDDAEVFAAALVEVDGEPDPADPVHARVGGEFTTRDFDAEHLGPPLPRGDIAPGSGAEP</sequence>
<organism evidence="6 7">
    <name type="scientific">Geodermatophilus pulveris</name>
    <dbReference type="NCBI Taxonomy" id="1564159"/>
    <lineage>
        <taxon>Bacteria</taxon>
        <taxon>Bacillati</taxon>
        <taxon>Actinomycetota</taxon>
        <taxon>Actinomycetes</taxon>
        <taxon>Geodermatophilales</taxon>
        <taxon>Geodermatophilaceae</taxon>
        <taxon>Geodermatophilus</taxon>
    </lineage>
</organism>
<accession>A0A239AZD9</accession>
<dbReference type="PANTHER" id="PTHR43103">
    <property type="entry name" value="NUCLEOSIDE-DIPHOSPHATE-SUGAR EPIMERASE"/>
    <property type="match status" value="1"/>
</dbReference>
<evidence type="ECO:0000256" key="4">
    <source>
        <dbReference type="SAM" id="MobiDB-lite"/>
    </source>
</evidence>
<reference evidence="7" key="1">
    <citation type="submission" date="2017-06" db="EMBL/GenBank/DDBJ databases">
        <authorList>
            <person name="Varghese N."/>
            <person name="Submissions S."/>
        </authorList>
    </citation>
    <scope>NUCLEOTIDE SEQUENCE [LARGE SCALE GENOMIC DNA]</scope>
    <source>
        <strain evidence="7">DSM 46839</strain>
    </source>
</reference>
<dbReference type="EMBL" id="FZOO01000001">
    <property type="protein sequence ID" value="SNS00313.1"/>
    <property type="molecule type" value="Genomic_DNA"/>
</dbReference>
<evidence type="ECO:0000259" key="5">
    <source>
        <dbReference type="Pfam" id="PF01370"/>
    </source>
</evidence>
<dbReference type="GO" id="GO:0016491">
    <property type="term" value="F:oxidoreductase activity"/>
    <property type="evidence" value="ECO:0007669"/>
    <property type="project" value="UniProtKB-KW"/>
</dbReference>
<gene>
    <name evidence="6" type="ORF">SAMN06893096_101297</name>
</gene>
<protein>
    <submittedName>
        <fullName evidence="6">Uronate dehydrogenase</fullName>
    </submittedName>
</protein>
<proteinExistence type="inferred from homology"/>
<dbReference type="InterPro" id="IPR001509">
    <property type="entry name" value="Epimerase_deHydtase"/>
</dbReference>
<evidence type="ECO:0000313" key="6">
    <source>
        <dbReference type="EMBL" id="SNS00313.1"/>
    </source>
</evidence>
<dbReference type="Gene3D" id="3.40.50.720">
    <property type="entry name" value="NAD(P)-binding Rossmann-like Domain"/>
    <property type="match status" value="1"/>
</dbReference>
<evidence type="ECO:0000256" key="1">
    <source>
        <dbReference type="ARBA" id="ARBA00007637"/>
    </source>
</evidence>
<dbReference type="PANTHER" id="PTHR43103:SF5">
    <property type="entry name" value="4-EPIMERASE, PUTATIVE (AFU_ORTHOLOGUE AFUA_7G00360)-RELATED"/>
    <property type="match status" value="1"/>
</dbReference>
<comment type="similarity">
    <text evidence="1">Belongs to the NAD(P)-dependent epimerase/dehydratase family.</text>
</comment>
<evidence type="ECO:0000256" key="2">
    <source>
        <dbReference type="ARBA" id="ARBA00023002"/>
    </source>
</evidence>
<dbReference type="InterPro" id="IPR020904">
    <property type="entry name" value="Sc_DH/Rdtase_CS"/>
</dbReference>
<name>A0A239AZD9_9ACTN</name>
<dbReference type="SUPFAM" id="SSF51735">
    <property type="entry name" value="NAD(P)-binding Rossmann-fold domains"/>
    <property type="match status" value="1"/>
</dbReference>
<feature type="region of interest" description="Disordered" evidence="4">
    <location>
        <begin position="258"/>
        <end position="283"/>
    </location>
</feature>
<dbReference type="AlphaFoldDB" id="A0A239AZD9"/>
<dbReference type="Pfam" id="PF01370">
    <property type="entry name" value="Epimerase"/>
    <property type="match status" value="1"/>
</dbReference>